<proteinExistence type="inferred from homology"/>
<dbReference type="PROSITE" id="PS50878">
    <property type="entry name" value="RT_POL"/>
    <property type="match status" value="1"/>
</dbReference>
<dbReference type="InterPro" id="IPR030931">
    <property type="entry name" value="Group_II_RT_mat"/>
</dbReference>
<dbReference type="Pfam" id="PF00078">
    <property type="entry name" value="RVT_1"/>
    <property type="match status" value="1"/>
</dbReference>
<evidence type="ECO:0000313" key="4">
    <source>
        <dbReference type="EMBL" id="NKE72805.1"/>
    </source>
</evidence>
<dbReference type="EMBL" id="VTOW01000004">
    <property type="protein sequence ID" value="NKE72805.1"/>
    <property type="molecule type" value="Genomic_DNA"/>
</dbReference>
<dbReference type="EC" id="2.7.7.49" evidence="4"/>
<dbReference type="Proteomes" id="UP000534783">
    <property type="component" value="Unassembled WGS sequence"/>
</dbReference>
<keyword evidence="5" id="KW-1185">Reference proteome</keyword>
<dbReference type="InterPro" id="IPR000477">
    <property type="entry name" value="RT_dom"/>
</dbReference>
<dbReference type="InterPro" id="IPR051083">
    <property type="entry name" value="GrpII_Intron_Splice-Mob/Def"/>
</dbReference>
<dbReference type="SUPFAM" id="SSF56672">
    <property type="entry name" value="DNA/RNA polymerases"/>
    <property type="match status" value="1"/>
</dbReference>
<gene>
    <name evidence="4" type="primary">ltrA</name>
    <name evidence="4" type="ORF">MNODULE_18805</name>
</gene>
<dbReference type="CDD" id="cd01651">
    <property type="entry name" value="RT_G2_intron"/>
    <property type="match status" value="1"/>
</dbReference>
<comment type="similarity">
    <text evidence="1">Belongs to the bacterial reverse transcriptase family.</text>
</comment>
<feature type="region of interest" description="Disordered" evidence="2">
    <location>
        <begin position="1"/>
        <end position="50"/>
    </location>
</feature>
<name>A0A7X6ICR9_9BACT</name>
<feature type="compositionally biased region" description="Polar residues" evidence="2">
    <location>
        <begin position="40"/>
        <end position="50"/>
    </location>
</feature>
<dbReference type="PANTHER" id="PTHR34047">
    <property type="entry name" value="NUCLEAR INTRON MATURASE 1, MITOCHONDRIAL-RELATED"/>
    <property type="match status" value="1"/>
</dbReference>
<dbReference type="NCBIfam" id="TIGR04416">
    <property type="entry name" value="group_II_RT_mat"/>
    <property type="match status" value="1"/>
</dbReference>
<keyword evidence="4" id="KW-0695">RNA-directed DNA polymerase</keyword>
<organism evidence="4 5">
    <name type="scientific">Candidatus Manganitrophus noduliformans</name>
    <dbReference type="NCBI Taxonomy" id="2606439"/>
    <lineage>
        <taxon>Bacteria</taxon>
        <taxon>Pseudomonadati</taxon>
        <taxon>Nitrospirota</taxon>
        <taxon>Nitrospiria</taxon>
        <taxon>Candidatus Troglogloeales</taxon>
        <taxon>Candidatus Manganitrophaceae</taxon>
        <taxon>Candidatus Manganitrophus</taxon>
    </lineage>
</organism>
<evidence type="ECO:0000259" key="3">
    <source>
        <dbReference type="PROSITE" id="PS50878"/>
    </source>
</evidence>
<accession>A0A7X6ICR9</accession>
<evidence type="ECO:0000313" key="5">
    <source>
        <dbReference type="Proteomes" id="UP000534783"/>
    </source>
</evidence>
<protein>
    <submittedName>
        <fullName evidence="4">Group II intron reverse transcriptase/maturase</fullName>
        <ecNumber evidence="4">2.7.7.49</ecNumber>
    </submittedName>
</protein>
<feature type="domain" description="Reverse transcriptase" evidence="3">
    <location>
        <begin position="117"/>
        <end position="368"/>
    </location>
</feature>
<sequence length="511" mass="59437">MHEQEKSDLSIVAKKPANKSGRPEAESAEPRGRTEGNTGGSRTCRTPSRESVFQGLDRVREAARQRKKEKFTALLHHVTVDLLKAAYSWLKRDAAPGVDGLTWREYEQNLKDNLADLHTRIHRGAYRAYPSRRQYIPKSDGRQRPLGIAALEDKKIVQRAVVEVLNAIYEEDFLGFSYGFRPGRGQHDALDALAVGITRTKVNWILDADIRSFFDEVSHTWLERFVGHRIGDRRVIRLIHKWLKAGVMEDGEVRPTEVGTPQGAVASPLLANIYLHYVFDQWASWWRKHQAHGNMVITRYADDIVIGFEHEAEARRFWADFQKRMEKFSLSLHPEKTRLIEFGRYAAEQRAKRGLGKPKTFNFLGFTHICGRSRRGNFQLMRKTRRDRMRTKLREIKEELRRRMHEPIPQQGKWLRQVVRGYFAYHAVPTNYKSLGAFRFHVTELWRRALRRHSQKDRTAWDQIRRLAAEFLPVPRILHPWPSVRFAVRHPRWEPGASITHAGICAGGAQQ</sequence>
<dbReference type="RefSeq" id="WP_168062741.1">
    <property type="nucleotide sequence ID" value="NZ_VTOW01000004.1"/>
</dbReference>
<evidence type="ECO:0000256" key="2">
    <source>
        <dbReference type="SAM" id="MobiDB-lite"/>
    </source>
</evidence>
<evidence type="ECO:0000256" key="1">
    <source>
        <dbReference type="ARBA" id="ARBA00034120"/>
    </source>
</evidence>
<dbReference type="AlphaFoldDB" id="A0A7X6ICR9"/>
<dbReference type="PANTHER" id="PTHR34047:SF8">
    <property type="entry name" value="PROTEIN YKFC"/>
    <property type="match status" value="1"/>
</dbReference>
<comment type="caution">
    <text evidence="4">The sequence shown here is derived from an EMBL/GenBank/DDBJ whole genome shotgun (WGS) entry which is preliminary data.</text>
</comment>
<feature type="compositionally biased region" description="Basic and acidic residues" evidence="2">
    <location>
        <begin position="21"/>
        <end position="34"/>
    </location>
</feature>
<dbReference type="GO" id="GO:0003964">
    <property type="term" value="F:RNA-directed DNA polymerase activity"/>
    <property type="evidence" value="ECO:0007669"/>
    <property type="project" value="UniProtKB-KW"/>
</dbReference>
<dbReference type="InterPro" id="IPR043502">
    <property type="entry name" value="DNA/RNA_pol_sf"/>
</dbReference>
<reference evidence="4 5" key="1">
    <citation type="journal article" date="2020" name="Nature">
        <title>Bacterial chemolithoautotrophy via manganese oxidation.</title>
        <authorList>
            <person name="Yu H."/>
            <person name="Leadbetter J.R."/>
        </authorList>
    </citation>
    <scope>NUCLEOTIDE SEQUENCE [LARGE SCALE GENOMIC DNA]</scope>
    <source>
        <strain evidence="4 5">Mn-1</strain>
    </source>
</reference>
<keyword evidence="4" id="KW-0808">Transferase</keyword>
<keyword evidence="4" id="KW-0548">Nucleotidyltransferase</keyword>